<dbReference type="SUPFAM" id="SSF81321">
    <property type="entry name" value="Family A G protein-coupled receptor-like"/>
    <property type="match status" value="1"/>
</dbReference>
<feature type="transmembrane region" description="Helical" evidence="5">
    <location>
        <begin position="134"/>
        <end position="153"/>
    </location>
</feature>
<comment type="caution">
    <text evidence="7">The sequence shown here is derived from an EMBL/GenBank/DDBJ whole genome shotgun (WGS) entry which is preliminary data.</text>
</comment>
<feature type="transmembrane region" description="Helical" evidence="5">
    <location>
        <begin position="106"/>
        <end position="122"/>
    </location>
</feature>
<proteinExistence type="predicted"/>
<keyword evidence="8" id="KW-1185">Reference proteome</keyword>
<evidence type="ECO:0000259" key="6">
    <source>
        <dbReference type="PROSITE" id="PS50262"/>
    </source>
</evidence>
<dbReference type="PANTHER" id="PTHR46641:SF2">
    <property type="entry name" value="FMRFAMIDE RECEPTOR"/>
    <property type="match status" value="1"/>
</dbReference>
<feature type="transmembrane region" description="Helical" evidence="5">
    <location>
        <begin position="224"/>
        <end position="243"/>
    </location>
</feature>
<dbReference type="PROSITE" id="PS50262">
    <property type="entry name" value="G_PROTEIN_RECEP_F1_2"/>
    <property type="match status" value="1"/>
</dbReference>
<feature type="transmembrane region" description="Helical" evidence="5">
    <location>
        <begin position="68"/>
        <end position="85"/>
    </location>
</feature>
<feature type="transmembrane region" description="Helical" evidence="5">
    <location>
        <begin position="6"/>
        <end position="29"/>
    </location>
</feature>
<keyword evidence="3 5" id="KW-1133">Transmembrane helix</keyword>
<accession>A0A8S1HKK2</accession>
<dbReference type="EMBL" id="CAJGYM010000050">
    <property type="protein sequence ID" value="CAD6194988.1"/>
    <property type="molecule type" value="Genomic_DNA"/>
</dbReference>
<evidence type="ECO:0000256" key="5">
    <source>
        <dbReference type="SAM" id="Phobius"/>
    </source>
</evidence>
<evidence type="ECO:0000313" key="7">
    <source>
        <dbReference type="EMBL" id="CAD6194988.1"/>
    </source>
</evidence>
<dbReference type="InterPro" id="IPR017452">
    <property type="entry name" value="GPCR_Rhodpsn_7TM"/>
</dbReference>
<dbReference type="PANTHER" id="PTHR46641">
    <property type="entry name" value="FMRFAMIDE RECEPTOR-RELATED"/>
    <property type="match status" value="1"/>
</dbReference>
<dbReference type="InterPro" id="IPR052954">
    <property type="entry name" value="GPCR-Ligand_Int"/>
</dbReference>
<protein>
    <recommendedName>
        <fullName evidence="6">G-protein coupled receptors family 1 profile domain-containing protein</fullName>
    </recommendedName>
</protein>
<gene>
    <name evidence="7" type="ORF">CAUJ_LOCUS10907</name>
</gene>
<dbReference type="Proteomes" id="UP000835052">
    <property type="component" value="Unassembled WGS sequence"/>
</dbReference>
<dbReference type="AlphaFoldDB" id="A0A8S1HKK2"/>
<feature type="transmembrane region" description="Helical" evidence="5">
    <location>
        <begin position="180"/>
        <end position="197"/>
    </location>
</feature>
<evidence type="ECO:0000256" key="2">
    <source>
        <dbReference type="ARBA" id="ARBA00022692"/>
    </source>
</evidence>
<feature type="domain" description="G-protein coupled receptors family 1 profile" evidence="6">
    <location>
        <begin position="1"/>
        <end position="240"/>
    </location>
</feature>
<evidence type="ECO:0000256" key="4">
    <source>
        <dbReference type="ARBA" id="ARBA00023136"/>
    </source>
</evidence>
<evidence type="ECO:0000256" key="3">
    <source>
        <dbReference type="ARBA" id="ARBA00022989"/>
    </source>
</evidence>
<reference evidence="7" key="1">
    <citation type="submission" date="2020-10" db="EMBL/GenBank/DDBJ databases">
        <authorList>
            <person name="Kikuchi T."/>
        </authorList>
    </citation>
    <scope>NUCLEOTIDE SEQUENCE</scope>
    <source>
        <strain evidence="7">NKZ352</strain>
    </source>
</reference>
<dbReference type="Gene3D" id="1.20.1070.10">
    <property type="entry name" value="Rhodopsin 7-helix transmembrane proteins"/>
    <property type="match status" value="1"/>
</dbReference>
<evidence type="ECO:0000313" key="8">
    <source>
        <dbReference type="Proteomes" id="UP000835052"/>
    </source>
</evidence>
<sequence>MFSLFFFILHEISALIGLLTNLVTITVMMTEEMRKMPDTPLRISLSIFEILWVVTRAFTYYIEFLTGAILYVVSGLFFLMSMICVERWIVTFRPDLAKVWCTRKNIFIFTITMMGVSIFWHTPYDSDNGRTFSMWVSITLQFCIPTLLIVATLPKLIKGLMYKAESIEDSYQASAEHRKTLVMCIVVMKYLILWGHLQLSHFLDPLHSDIDFIHPAYKRYVNNVINFALMFNCASTFLVYLIWWDLYRKKLVEIMGCLIFCRRSSTPNSINPDQNLFTM</sequence>
<keyword evidence="2 5" id="KW-0812">Transmembrane</keyword>
<comment type="subcellular location">
    <subcellularLocation>
        <location evidence="1">Membrane</location>
    </subcellularLocation>
</comment>
<name>A0A8S1HKK2_9PELO</name>
<keyword evidence="4 5" id="KW-0472">Membrane</keyword>
<evidence type="ECO:0000256" key="1">
    <source>
        <dbReference type="ARBA" id="ARBA00004370"/>
    </source>
</evidence>
<organism evidence="7 8">
    <name type="scientific">Caenorhabditis auriculariae</name>
    <dbReference type="NCBI Taxonomy" id="2777116"/>
    <lineage>
        <taxon>Eukaryota</taxon>
        <taxon>Metazoa</taxon>
        <taxon>Ecdysozoa</taxon>
        <taxon>Nematoda</taxon>
        <taxon>Chromadorea</taxon>
        <taxon>Rhabditida</taxon>
        <taxon>Rhabditina</taxon>
        <taxon>Rhabditomorpha</taxon>
        <taxon>Rhabditoidea</taxon>
        <taxon>Rhabditidae</taxon>
        <taxon>Peloderinae</taxon>
        <taxon>Caenorhabditis</taxon>
    </lineage>
</organism>
<dbReference type="GO" id="GO:0016020">
    <property type="term" value="C:membrane"/>
    <property type="evidence" value="ECO:0007669"/>
    <property type="project" value="UniProtKB-SubCell"/>
</dbReference>